<dbReference type="Gene3D" id="3.30.40.10">
    <property type="entry name" value="Zinc/RING finger domain, C3HC4 (zinc finger)"/>
    <property type="match status" value="1"/>
</dbReference>
<dbReference type="InterPro" id="IPR000315">
    <property type="entry name" value="Znf_B-box"/>
</dbReference>
<evidence type="ECO:0000256" key="1">
    <source>
        <dbReference type="ARBA" id="ARBA00022723"/>
    </source>
</evidence>
<evidence type="ECO:0000256" key="3">
    <source>
        <dbReference type="ARBA" id="ARBA00022833"/>
    </source>
</evidence>
<keyword evidence="5" id="KW-0175">Coiled coil</keyword>
<feature type="domain" description="B box-type" evidence="8">
    <location>
        <begin position="111"/>
        <end position="149"/>
    </location>
</feature>
<dbReference type="Pfam" id="PF00643">
    <property type="entry name" value="zf-B_box"/>
    <property type="match status" value="1"/>
</dbReference>
<evidence type="ECO:0000256" key="6">
    <source>
        <dbReference type="SAM" id="MobiDB-lite"/>
    </source>
</evidence>
<dbReference type="PROSITE" id="PS00518">
    <property type="entry name" value="ZF_RING_1"/>
    <property type="match status" value="1"/>
</dbReference>
<feature type="compositionally biased region" description="Polar residues" evidence="6">
    <location>
        <begin position="872"/>
        <end position="890"/>
    </location>
</feature>
<dbReference type="Ensembl" id="ENSGEVT00005006824.1">
    <property type="protein sequence ID" value="ENSGEVP00005006524.1"/>
    <property type="gene ID" value="ENSGEVG00005004639.1"/>
</dbReference>
<dbReference type="Gene3D" id="1.10.10.2360">
    <property type="match status" value="1"/>
</dbReference>
<evidence type="ECO:0000256" key="4">
    <source>
        <dbReference type="PROSITE-ProRule" id="PRU00024"/>
    </source>
</evidence>
<dbReference type="InterPro" id="IPR050143">
    <property type="entry name" value="TRIM/RBCC"/>
</dbReference>
<dbReference type="InterPro" id="IPR017907">
    <property type="entry name" value="Znf_RING_CS"/>
</dbReference>
<evidence type="ECO:0000256" key="5">
    <source>
        <dbReference type="SAM" id="Coils"/>
    </source>
</evidence>
<dbReference type="AlphaFoldDB" id="A0A8C4VV24"/>
<feature type="domain" description="RING-type" evidence="7">
    <location>
        <begin position="7"/>
        <end position="58"/>
    </location>
</feature>
<name>A0A8C4VV24_9SAUR</name>
<dbReference type="PROSITE" id="PS50089">
    <property type="entry name" value="ZF_RING_2"/>
    <property type="match status" value="1"/>
</dbReference>
<dbReference type="InterPro" id="IPR001841">
    <property type="entry name" value="Znf_RING"/>
</dbReference>
<dbReference type="GO" id="GO:0008270">
    <property type="term" value="F:zinc ion binding"/>
    <property type="evidence" value="ECO:0007669"/>
    <property type="project" value="UniProtKB-KW"/>
</dbReference>
<reference evidence="9" key="2">
    <citation type="submission" date="2025-08" db="UniProtKB">
        <authorList>
            <consortium name="Ensembl"/>
        </authorList>
    </citation>
    <scope>IDENTIFICATION</scope>
</reference>
<proteinExistence type="predicted"/>
<evidence type="ECO:0000259" key="8">
    <source>
        <dbReference type="PROSITE" id="PS50119"/>
    </source>
</evidence>
<keyword evidence="1" id="KW-0479">Metal-binding</keyword>
<evidence type="ECO:0000256" key="2">
    <source>
        <dbReference type="ARBA" id="ARBA00022771"/>
    </source>
</evidence>
<dbReference type="PROSITE" id="PS50119">
    <property type="entry name" value="ZF_BBOX"/>
    <property type="match status" value="1"/>
</dbReference>
<dbReference type="SUPFAM" id="SSF57845">
    <property type="entry name" value="B-box zinc-binding domain"/>
    <property type="match status" value="1"/>
</dbReference>
<dbReference type="SMART" id="SM00184">
    <property type="entry name" value="RING"/>
    <property type="match status" value="1"/>
</dbReference>
<dbReference type="SUPFAM" id="SSF57850">
    <property type="entry name" value="RING/U-box"/>
    <property type="match status" value="1"/>
</dbReference>
<evidence type="ECO:0000313" key="10">
    <source>
        <dbReference type="Proteomes" id="UP000694390"/>
    </source>
</evidence>
<reference evidence="9" key="3">
    <citation type="submission" date="2025-09" db="UniProtKB">
        <authorList>
            <consortium name="Ensembl"/>
        </authorList>
    </citation>
    <scope>IDENTIFICATION</scope>
</reference>
<keyword evidence="10" id="KW-1185">Reference proteome</keyword>
<feature type="region of interest" description="Disordered" evidence="6">
    <location>
        <begin position="872"/>
        <end position="891"/>
    </location>
</feature>
<dbReference type="Proteomes" id="UP000694390">
    <property type="component" value="Chromosome 5"/>
</dbReference>
<reference evidence="9" key="1">
    <citation type="submission" date="2019-06" db="EMBL/GenBank/DDBJ databases">
        <title>G10K-VGP Goodes thornscrub tortoise genome, primary haplotype.</title>
        <authorList>
            <person name="Murphy B."/>
            <person name="Edwards T."/>
            <person name="Rhie A."/>
            <person name="Koren S."/>
            <person name="Phillippy A."/>
            <person name="Fedrigo O."/>
            <person name="Haase B."/>
            <person name="Mountcastle J."/>
            <person name="Lewin H."/>
            <person name="Damas J."/>
            <person name="Howe K."/>
            <person name="Formenti G."/>
            <person name="Myers G."/>
            <person name="Durbin R."/>
            <person name="Jarvis E.D."/>
        </authorList>
    </citation>
    <scope>NUCLEOTIDE SEQUENCE [LARGE SCALE GENOMIC DNA]</scope>
</reference>
<dbReference type="GeneTree" id="ENSGT00940000165556"/>
<evidence type="ECO:0000313" key="9">
    <source>
        <dbReference type="Ensembl" id="ENSGEVP00005006524.1"/>
    </source>
</evidence>
<dbReference type="Pfam" id="PF13923">
    <property type="entry name" value="zf-C3HC4_2"/>
    <property type="match status" value="1"/>
</dbReference>
<dbReference type="Gene3D" id="3.30.160.60">
    <property type="entry name" value="Classic Zinc Finger"/>
    <property type="match status" value="1"/>
</dbReference>
<evidence type="ECO:0000259" key="7">
    <source>
        <dbReference type="PROSITE" id="PS50089"/>
    </source>
</evidence>
<accession>A0A8C4VV24</accession>
<organism evidence="9 10">
    <name type="scientific">Gopherus evgoodei</name>
    <name type="common">Goodes thornscrub tortoise</name>
    <dbReference type="NCBI Taxonomy" id="1825980"/>
    <lineage>
        <taxon>Eukaryota</taxon>
        <taxon>Metazoa</taxon>
        <taxon>Chordata</taxon>
        <taxon>Craniata</taxon>
        <taxon>Vertebrata</taxon>
        <taxon>Euteleostomi</taxon>
        <taxon>Archelosauria</taxon>
        <taxon>Testudinata</taxon>
        <taxon>Testudines</taxon>
        <taxon>Cryptodira</taxon>
        <taxon>Durocryptodira</taxon>
        <taxon>Testudinoidea</taxon>
        <taxon>Testudinidae</taxon>
        <taxon>Gopherus</taxon>
    </lineage>
</organism>
<feature type="region of interest" description="Disordered" evidence="6">
    <location>
        <begin position="515"/>
        <end position="545"/>
    </location>
</feature>
<gene>
    <name evidence="9" type="primary">LOC115651919</name>
</gene>
<sequence>MEASLTCAVCLGLFEDPVTLPLCSHNFCKGCVLECLASGEPGPPRAGQAPRFSCPLCRKLCPLPRGGCSALPVNSTLAEVVKLYRAGGGKAGPGQGEAGALSPPPAFGAACEKHPARLVQLYCRMCRQAGCGQCVSEEHQGIFHAVNLLDTVYQEEKLTFFSSLKKLRAINENLVKELSSHPKDSEILNKEAEIIMLEFEEIFKTLEMRKKELLEDIESQRSKKEKEYQIWKKMKETHKKTIESFLKDCEKLVDECDPERFLEVACGLNKRMKTQLDLMHIASSYEKSPESTQKQMDIKSVVNEILALQLTSVDSCVIKELSSGGNEGLTGKYAYKNSAKQWKDQKNIHNTYYPVVGHEETLTDGSEICTRLMSISGMSTFQNMSHEEVRYNYYMGHRTSDQLKMQTSPANTKHTFVITDSSKDMFSAVSLLSSPPKVKDAQRIRTQKLQKGSFSNTSFSSSSSYRFSFPPVNWNFSELNSNLKLFNGTRSPEASKLTSPSENFSGLEIKNKVKMAQSSPVPISEKTLASPSTSTGLPESATKPVPVSKPTFLGAPTQSLSAPHFIPNSGNNSTLPNLNKAAATFFFKKEKNNSVFPTFYVGRSDTQDEMGKQHGNCTKFNSSALTEAKASAASTSPKLESSESGKPVFSFTFSNSERDCFTVSKLSNSLKISPFSSLSEKPAEQSTIFQTREENVSVIKDVEYNWLQSPTVVPQEQSTSTPDSTATIACTTCSDTGKRDVSKTQPFPCNNIFSFSSNNCILECKSSPVISFEGTVKSTSNSLSSSSMLFLSNNNKSEKMKTESIDNAHPVVEKSTPPICTVAISELTSPKCSNSFFSFDLSMKTETEDTLAQQNSMCGPAVVSSLFSTGLPSKESNVSSTHPSGASTKPQIDVKVEDSLNIAETYKSNQDLEEISRKEDELDTLQLQNATCLTPVTCGDTFLGGLAHAVGKEHETLNHSDSDIEELSQASISSDCNSASEYFSVAEDKITASEKTGAQALFLHHLCLFLTWAAKPVSLQDVMKVCFLNNFIAHFKNCFVYYTIKLTWSTVRAAHG</sequence>
<feature type="coiled-coil region" evidence="5">
    <location>
        <begin position="196"/>
        <end position="234"/>
    </location>
</feature>
<dbReference type="InterPro" id="IPR013083">
    <property type="entry name" value="Znf_RING/FYVE/PHD"/>
</dbReference>
<keyword evidence="2 4" id="KW-0863">Zinc-finger</keyword>
<dbReference type="PANTHER" id="PTHR24103">
    <property type="entry name" value="E3 UBIQUITIN-PROTEIN LIGASE TRIM"/>
    <property type="match status" value="1"/>
</dbReference>
<keyword evidence="3" id="KW-0862">Zinc</keyword>
<dbReference type="OrthoDB" id="252722at2759"/>
<protein>
    <submittedName>
        <fullName evidence="9">Serine-rich adhesin for platelets-like</fullName>
    </submittedName>
</protein>
<feature type="compositionally biased region" description="Polar residues" evidence="6">
    <location>
        <begin position="516"/>
        <end position="537"/>
    </location>
</feature>